<dbReference type="InterPro" id="IPR027417">
    <property type="entry name" value="P-loop_NTPase"/>
</dbReference>
<evidence type="ECO:0000256" key="1">
    <source>
        <dbReference type="ARBA" id="ARBA00022485"/>
    </source>
</evidence>
<dbReference type="SMART" id="SM00488">
    <property type="entry name" value="DEXDc2"/>
    <property type="match status" value="1"/>
</dbReference>
<dbReference type="Pfam" id="PF00270">
    <property type="entry name" value="DEAD"/>
    <property type="match status" value="1"/>
</dbReference>
<dbReference type="Proteomes" id="UP000268094">
    <property type="component" value="Unassembled WGS sequence"/>
</dbReference>
<reference evidence="10" key="1">
    <citation type="submission" date="2018-09" db="EMBL/GenBank/DDBJ databases">
        <authorList>
            <person name="Livingstone P.G."/>
            <person name="Whitworth D.E."/>
        </authorList>
    </citation>
    <scope>NUCLEOTIDE SEQUENCE [LARGE SCALE GENOMIC DNA]</scope>
    <source>
        <strain evidence="10">CA054A</strain>
    </source>
</reference>
<dbReference type="Pfam" id="PF13307">
    <property type="entry name" value="Helicase_C_2"/>
    <property type="match status" value="1"/>
</dbReference>
<evidence type="ECO:0000256" key="6">
    <source>
        <dbReference type="ARBA" id="ARBA00023204"/>
    </source>
</evidence>
<dbReference type="InterPro" id="IPR006555">
    <property type="entry name" value="ATP-dep_Helicase_C"/>
</dbReference>
<dbReference type="GO" id="GO:0051539">
    <property type="term" value="F:4 iron, 4 sulfur cluster binding"/>
    <property type="evidence" value="ECO:0007669"/>
    <property type="project" value="UniProtKB-KW"/>
</dbReference>
<evidence type="ECO:0000256" key="5">
    <source>
        <dbReference type="ARBA" id="ARBA00022840"/>
    </source>
</evidence>
<keyword evidence="1" id="KW-0408">Iron</keyword>
<keyword evidence="1" id="KW-0004">4Fe-4S</keyword>
<keyword evidence="2" id="KW-0547">Nucleotide-binding</keyword>
<name>A0A3A8IUM5_9BACT</name>
<dbReference type="RefSeq" id="WP_120541648.1">
    <property type="nucleotide sequence ID" value="NZ_RAVZ01000104.1"/>
</dbReference>
<feature type="domain" description="Helicase ATP-binding" evidence="8">
    <location>
        <begin position="20"/>
        <end position="286"/>
    </location>
</feature>
<dbReference type="OrthoDB" id="9805194at2"/>
<keyword evidence="6" id="KW-0234">DNA repair</keyword>
<keyword evidence="5" id="KW-0067">ATP-binding</keyword>
<keyword evidence="10" id="KW-1185">Reference proteome</keyword>
<comment type="caution">
    <text evidence="9">The sequence shown here is derived from an EMBL/GenBank/DDBJ whole genome shotgun (WGS) entry which is preliminary data.</text>
</comment>
<comment type="similarity">
    <text evidence="7">Belongs to the helicase family. DinG subfamily.</text>
</comment>
<evidence type="ECO:0000256" key="4">
    <source>
        <dbReference type="ARBA" id="ARBA00022801"/>
    </source>
</evidence>
<dbReference type="PROSITE" id="PS51193">
    <property type="entry name" value="HELICASE_ATP_BIND_2"/>
    <property type="match status" value="1"/>
</dbReference>
<dbReference type="GO" id="GO:0006281">
    <property type="term" value="P:DNA repair"/>
    <property type="evidence" value="ECO:0007669"/>
    <property type="project" value="UniProtKB-KW"/>
</dbReference>
<keyword evidence="9" id="KW-0347">Helicase</keyword>
<keyword evidence="3" id="KW-0227">DNA damage</keyword>
<keyword evidence="1" id="KW-0479">Metal-binding</keyword>
<protein>
    <submittedName>
        <fullName evidence="9">ATP-dependent DNA helicase</fullName>
    </submittedName>
</protein>
<evidence type="ECO:0000313" key="10">
    <source>
        <dbReference type="Proteomes" id="UP000268094"/>
    </source>
</evidence>
<keyword evidence="1" id="KW-0411">Iron-sulfur</keyword>
<evidence type="ECO:0000256" key="2">
    <source>
        <dbReference type="ARBA" id="ARBA00022741"/>
    </source>
</evidence>
<dbReference type="InterPro" id="IPR011545">
    <property type="entry name" value="DEAD/DEAH_box_helicase_dom"/>
</dbReference>
<sequence length="665" mass="73753">MSAPAPRPPSVDSLLGPGGALEQALPAYEHRPEQLQMARAVERAFSEGSYLLAEAGTGTGKTLAYLVPALLSGRKVVVSTATKTLQDQVFFKDLPLLSEKLGLQFEAAYLKGRGNYLCLHRYESFEKDPQFVSRDEAKQWPLLRRWVTETETGDRAELDLPESFATWSRLSTTSETCLGSRCGQYETCFVTKMRKRAEAANLLVVNHHLFFADLALRSSGKRTEGVLPFYEAVVFDEAHALEDVASGHFGYSVSNYRLEELSRDAVAALPVKDERHATLAALAQRVRSHADALFLQAPRALGFSSQESTVALRPETMGKLSGALEQVREGLSALASFSGSEREAELAAIHRRAEEMVEQLTFLEKAESSEHVYWAEARGKGIFLRANPIDVAKELRDRLYGALDTVVFTSATLAADGRFDFFAKRMGMYDEEGQPVTRVRTLAVPSPFDFPRQSALYLPTHLPDPSAPGFIEAAAEEIIQLCEVTGGRAFVLFTSLRNMVRAYELTATRLPYQALLQGERPKAQLLESFRQTPSVLFAAHSFWEGVDVPGDALSLVIIDRLPFASPGDPLVAARIRQIQARGEEPFDQYQLPQAALALRQGFGRLIRTQADRGIVAMLDRRIVTKGYGRVFLSSLPPAKRMEDTTELSRWFNGPVRPVPPLRTVR</sequence>
<evidence type="ECO:0000313" key="9">
    <source>
        <dbReference type="EMBL" id="RKG87035.1"/>
    </source>
</evidence>
<dbReference type="InterPro" id="IPR045028">
    <property type="entry name" value="DinG/Rad3-like"/>
</dbReference>
<evidence type="ECO:0000256" key="7">
    <source>
        <dbReference type="ARBA" id="ARBA00038058"/>
    </source>
</evidence>
<dbReference type="AlphaFoldDB" id="A0A3A8IUM5"/>
<dbReference type="Gene3D" id="3.40.50.300">
    <property type="entry name" value="P-loop containing nucleotide triphosphate hydrolases"/>
    <property type="match status" value="2"/>
</dbReference>
<dbReference type="SUPFAM" id="SSF52540">
    <property type="entry name" value="P-loop containing nucleoside triphosphate hydrolases"/>
    <property type="match status" value="2"/>
</dbReference>
<dbReference type="EMBL" id="RAVZ01000104">
    <property type="protein sequence ID" value="RKG87035.1"/>
    <property type="molecule type" value="Genomic_DNA"/>
</dbReference>
<dbReference type="PANTHER" id="PTHR11472:SF34">
    <property type="entry name" value="REGULATOR OF TELOMERE ELONGATION HELICASE 1"/>
    <property type="match status" value="1"/>
</dbReference>
<dbReference type="GO" id="GO:0005524">
    <property type="term" value="F:ATP binding"/>
    <property type="evidence" value="ECO:0007669"/>
    <property type="project" value="UniProtKB-KW"/>
</dbReference>
<keyword evidence="4" id="KW-0378">Hydrolase</keyword>
<dbReference type="SMART" id="SM00491">
    <property type="entry name" value="HELICc2"/>
    <property type="match status" value="1"/>
</dbReference>
<dbReference type="InterPro" id="IPR006554">
    <property type="entry name" value="Helicase-like_DEXD_c2"/>
</dbReference>
<accession>A0A3A8IUM5</accession>
<dbReference type="GO" id="GO:0003676">
    <property type="term" value="F:nucleic acid binding"/>
    <property type="evidence" value="ECO:0007669"/>
    <property type="project" value="InterPro"/>
</dbReference>
<proteinExistence type="inferred from homology"/>
<gene>
    <name evidence="9" type="ORF">D7V88_16790</name>
</gene>
<dbReference type="GO" id="GO:0016818">
    <property type="term" value="F:hydrolase activity, acting on acid anhydrides, in phosphorus-containing anhydrides"/>
    <property type="evidence" value="ECO:0007669"/>
    <property type="project" value="InterPro"/>
</dbReference>
<dbReference type="PANTHER" id="PTHR11472">
    <property type="entry name" value="DNA REPAIR DEAD HELICASE RAD3/XP-D SUBFAMILY MEMBER"/>
    <property type="match status" value="1"/>
</dbReference>
<evidence type="ECO:0000256" key="3">
    <source>
        <dbReference type="ARBA" id="ARBA00022763"/>
    </source>
</evidence>
<dbReference type="InterPro" id="IPR014013">
    <property type="entry name" value="Helic_SF1/SF2_ATP-bd_DinG/Rad3"/>
</dbReference>
<organism evidence="9 10">
    <name type="scientific">Corallococcus terminator</name>
    <dbReference type="NCBI Taxonomy" id="2316733"/>
    <lineage>
        <taxon>Bacteria</taxon>
        <taxon>Pseudomonadati</taxon>
        <taxon>Myxococcota</taxon>
        <taxon>Myxococcia</taxon>
        <taxon>Myxococcales</taxon>
        <taxon>Cystobacterineae</taxon>
        <taxon>Myxococcaceae</taxon>
        <taxon>Corallococcus</taxon>
    </lineage>
</organism>
<dbReference type="GO" id="GO:0003678">
    <property type="term" value="F:DNA helicase activity"/>
    <property type="evidence" value="ECO:0007669"/>
    <property type="project" value="InterPro"/>
</dbReference>
<evidence type="ECO:0000259" key="8">
    <source>
        <dbReference type="PROSITE" id="PS51193"/>
    </source>
</evidence>